<keyword evidence="3" id="KW-0804">Transcription</keyword>
<dbReference type="Pfam" id="PF17754">
    <property type="entry name" value="TetR_C_14"/>
    <property type="match status" value="1"/>
</dbReference>
<proteinExistence type="predicted"/>
<dbReference type="STRING" id="134849.SAMN05443668_13050"/>
<dbReference type="Pfam" id="PF00440">
    <property type="entry name" value="TetR_N"/>
    <property type="match status" value="1"/>
</dbReference>
<feature type="domain" description="HTH tetR-type" evidence="5">
    <location>
        <begin position="17"/>
        <end position="77"/>
    </location>
</feature>
<evidence type="ECO:0000256" key="1">
    <source>
        <dbReference type="ARBA" id="ARBA00023015"/>
    </source>
</evidence>
<dbReference type="GO" id="GO:0003700">
    <property type="term" value="F:DNA-binding transcription factor activity"/>
    <property type="evidence" value="ECO:0007669"/>
    <property type="project" value="TreeGrafter"/>
</dbReference>
<dbReference type="PROSITE" id="PS50977">
    <property type="entry name" value="HTH_TETR_2"/>
    <property type="match status" value="1"/>
</dbReference>
<dbReference type="InterPro" id="IPR050109">
    <property type="entry name" value="HTH-type_TetR-like_transc_reg"/>
</dbReference>
<keyword evidence="1" id="KW-0805">Transcription regulation</keyword>
<accession>A0A1M7RNL8</accession>
<keyword evidence="7" id="KW-1185">Reference proteome</keyword>
<name>A0A1M7RNL8_9ACTN</name>
<dbReference type="GO" id="GO:0000976">
    <property type="term" value="F:transcription cis-regulatory region binding"/>
    <property type="evidence" value="ECO:0007669"/>
    <property type="project" value="TreeGrafter"/>
</dbReference>
<dbReference type="PANTHER" id="PTHR30055:SF238">
    <property type="entry name" value="MYCOFACTOCIN BIOSYNTHESIS TRANSCRIPTIONAL REGULATOR MFTR-RELATED"/>
    <property type="match status" value="1"/>
</dbReference>
<evidence type="ECO:0000256" key="4">
    <source>
        <dbReference type="PROSITE-ProRule" id="PRU00335"/>
    </source>
</evidence>
<dbReference type="PANTHER" id="PTHR30055">
    <property type="entry name" value="HTH-TYPE TRANSCRIPTIONAL REGULATOR RUTR"/>
    <property type="match status" value="1"/>
</dbReference>
<reference evidence="6 7" key="1">
    <citation type="submission" date="2016-11" db="EMBL/GenBank/DDBJ databases">
        <authorList>
            <person name="Jaros S."/>
            <person name="Januszkiewicz K."/>
            <person name="Wedrychowicz H."/>
        </authorList>
    </citation>
    <scope>NUCLEOTIDE SEQUENCE [LARGE SCALE GENOMIC DNA]</scope>
    <source>
        <strain evidence="6 7">DSM 46144</strain>
    </source>
</reference>
<dbReference type="InterPro" id="IPR009057">
    <property type="entry name" value="Homeodomain-like_sf"/>
</dbReference>
<evidence type="ECO:0000313" key="6">
    <source>
        <dbReference type="EMBL" id="SHN47947.1"/>
    </source>
</evidence>
<sequence length="202" mass="22432">MVDQELAPTDGRTRRRRQNWRATQRAAIRLVGDRGFAAVTVDEIAATAGLSRRTFFNMFPTKAAALFDAPAEDHEWLATLLREAEGARPLWPALRSICTVFAGGHEDVLAVRRRLVGESPELEQYHRVAQSHVGAALADWARRQLPGDALRAELLARSAEAVMLSAFYVWQPDDDPAEFPRLIAQGFEELVPIFDVASPTGE</sequence>
<evidence type="ECO:0000256" key="2">
    <source>
        <dbReference type="ARBA" id="ARBA00023125"/>
    </source>
</evidence>
<organism evidence="6 7">
    <name type="scientific">Cryptosporangium aurantiacum</name>
    <dbReference type="NCBI Taxonomy" id="134849"/>
    <lineage>
        <taxon>Bacteria</taxon>
        <taxon>Bacillati</taxon>
        <taxon>Actinomycetota</taxon>
        <taxon>Actinomycetes</taxon>
        <taxon>Cryptosporangiales</taxon>
        <taxon>Cryptosporangiaceae</taxon>
        <taxon>Cryptosporangium</taxon>
    </lineage>
</organism>
<evidence type="ECO:0000256" key="3">
    <source>
        <dbReference type="ARBA" id="ARBA00023163"/>
    </source>
</evidence>
<evidence type="ECO:0000313" key="7">
    <source>
        <dbReference type="Proteomes" id="UP000184440"/>
    </source>
</evidence>
<dbReference type="AlphaFoldDB" id="A0A1M7RNL8"/>
<dbReference type="InterPro" id="IPR001647">
    <property type="entry name" value="HTH_TetR"/>
</dbReference>
<protein>
    <submittedName>
        <fullName evidence="6">Transcriptional regulator, TetR family</fullName>
    </submittedName>
</protein>
<dbReference type="Gene3D" id="1.10.357.10">
    <property type="entry name" value="Tetracycline Repressor, domain 2"/>
    <property type="match status" value="1"/>
</dbReference>
<dbReference type="Proteomes" id="UP000184440">
    <property type="component" value="Unassembled WGS sequence"/>
</dbReference>
<dbReference type="EMBL" id="FRCS01000030">
    <property type="protein sequence ID" value="SHN47947.1"/>
    <property type="molecule type" value="Genomic_DNA"/>
</dbReference>
<evidence type="ECO:0000259" key="5">
    <source>
        <dbReference type="PROSITE" id="PS50977"/>
    </source>
</evidence>
<dbReference type="InterPro" id="IPR041347">
    <property type="entry name" value="MftR_C"/>
</dbReference>
<dbReference type="SUPFAM" id="SSF46689">
    <property type="entry name" value="Homeodomain-like"/>
    <property type="match status" value="1"/>
</dbReference>
<gene>
    <name evidence="6" type="ORF">SAMN05443668_13050</name>
</gene>
<keyword evidence="2 4" id="KW-0238">DNA-binding</keyword>
<dbReference type="RefSeq" id="WP_073266286.1">
    <property type="nucleotide sequence ID" value="NZ_FRCS01000030.1"/>
</dbReference>
<feature type="DNA-binding region" description="H-T-H motif" evidence="4">
    <location>
        <begin position="40"/>
        <end position="59"/>
    </location>
</feature>